<dbReference type="SUPFAM" id="SSF69318">
    <property type="entry name" value="Integrin alpha N-terminal domain"/>
    <property type="match status" value="1"/>
</dbReference>
<protein>
    <recommendedName>
        <fullName evidence="3">VCBS repeat-containing protein</fullName>
    </recommendedName>
</protein>
<dbReference type="RefSeq" id="WP_146118814.1">
    <property type="nucleotide sequence ID" value="NZ_PUIB01000026.1"/>
</dbReference>
<gene>
    <name evidence="1" type="ORF">C5Y98_26245</name>
</gene>
<organism evidence="1 2">
    <name type="scientific">Blastopirellula marina</name>
    <dbReference type="NCBI Taxonomy" id="124"/>
    <lineage>
        <taxon>Bacteria</taxon>
        <taxon>Pseudomonadati</taxon>
        <taxon>Planctomycetota</taxon>
        <taxon>Planctomycetia</taxon>
        <taxon>Pirellulales</taxon>
        <taxon>Pirellulaceae</taxon>
        <taxon>Blastopirellula</taxon>
    </lineage>
</organism>
<comment type="caution">
    <text evidence="1">The sequence shown here is derived from an EMBL/GenBank/DDBJ whole genome shotgun (WGS) entry which is preliminary data.</text>
</comment>
<dbReference type="InterPro" id="IPR028994">
    <property type="entry name" value="Integrin_alpha_N"/>
</dbReference>
<evidence type="ECO:0000313" key="2">
    <source>
        <dbReference type="Proteomes" id="UP000239388"/>
    </source>
</evidence>
<evidence type="ECO:0000313" key="1">
    <source>
        <dbReference type="EMBL" id="PQO27833.1"/>
    </source>
</evidence>
<accession>A0A2S8F6R2</accession>
<reference evidence="1 2" key="1">
    <citation type="submission" date="2018-02" db="EMBL/GenBank/DDBJ databases">
        <title>Comparative genomes isolates from brazilian mangrove.</title>
        <authorList>
            <person name="Araujo J.E."/>
            <person name="Taketani R.G."/>
            <person name="Silva M.C.P."/>
            <person name="Loureco M.V."/>
            <person name="Andreote F.D."/>
        </authorList>
    </citation>
    <scope>NUCLEOTIDE SEQUENCE [LARGE SCALE GENOMIC DNA]</scope>
    <source>
        <strain evidence="1 2">NAP PRIS-MGV</strain>
    </source>
</reference>
<dbReference type="Proteomes" id="UP000239388">
    <property type="component" value="Unassembled WGS sequence"/>
</dbReference>
<proteinExistence type="predicted"/>
<sequence>MNTNTASIDPSLEVARLLTPERQSAYERLREWWFENQPDAPILSGSEIGHVEKYDVDDETIYVIFSGANGKHEGGICLVDSTGKINPIFQGNNYLTEEDRFMDVNGDGIPEIISVTTMGGKHESNPNRIVTNTTNIDIIPVNRVQKPLLRILFDKRKFRESSKWRWELDNSSNATVIRLFRISESNPIVHFEWNSQIGEFNCPNGSLSDGFIARPGQIPLDLIEDFIRPIESAE</sequence>
<dbReference type="EMBL" id="PUIB01000026">
    <property type="protein sequence ID" value="PQO27833.1"/>
    <property type="molecule type" value="Genomic_DNA"/>
</dbReference>
<evidence type="ECO:0008006" key="3">
    <source>
        <dbReference type="Google" id="ProtNLM"/>
    </source>
</evidence>
<name>A0A2S8F6R2_9BACT</name>
<dbReference type="AlphaFoldDB" id="A0A2S8F6R2"/>